<feature type="domain" description="Zinc finger piccolo-type" evidence="10">
    <location>
        <begin position="342"/>
        <end position="399"/>
    </location>
</feature>
<sequence length="2021" mass="215923">MAEVELFKLQGADLDCTQHPEPPGDEGPGPARSGRREGPRRRLQVDSRSQGSGRSPSVSPDRGSTPTSPYSLPQIAPLPSSTLCPICKTTELTSSPGQPNFNACTQCHSKVCNQCGFNPNPHLTQVQEWLCLNCQMQRALGMDMTTAPRSKSQQQLHSPSPSPSHSPAKHPPGADKTPPAARAQPPEQPKPHPATPQREPHGQGQPKPQEVARSSAQHQQAKPSSSEQRKTAGDPGVKPAAPAPGAGAQEQAQEGLTGKLFGFGASLLTQASTLMSVQPEAPPPSQQSPGKVPPKIVFSDASKEAGPKAAGAQGRAGAAPTAKPGKPEQGVKPKEVPKAKVSCPLCKAEINVGSGEPPNYNTCTSCQQQVCNMCGFNPTPHLVEKNEWLCLNCQTQRLLEGSLGDPAPMPLPAPKHRAPSPAPPEKKPPAPSEEKTLPKAAPKPSRAPESTATPKGKSETPKAEGESKESRAPPEAPRAKEQEEGSKPYPPDLSRSPQSLSDTGYSSDGISSSHSEITGLVQQEEEKLSGTGLAGQSPPSPSELTKLESSMRPLLEGRGPPPEPAERGKGGPEPREEQRQRPRYLSITPEAFDSDEELEDILEEDEDSLEWENQRERRESTESSDEFGSKLRHDYVEDSSEGGFSPVPPRPKGREAEVSDEEFMRRQIMEMSAEEDNLEEEEEEEGYGHAKYSIPKAGQKAEAEKGKEPASAKRRLPHSPGSLYKEERKEVEVAEGDDLNTAQGGLRRFKTIELNSTTGYGREMEMGQEADTSLDREPELEMESLTGSPEERSRGEYSSTLPATTPSYTSGTSPTSISSLEEDSDSSPSRRQRLEEVKQQRKARHRSHGPLLPTIEDSSEEEELREEEELLREQEKMREVEQQRIRSTARKTKRDKEELRAQRRRERSKTPPSNLSPIEDASPTEELRQAAEMEELHRSSCSEYSPSIDSEAESFEAVASKLYKSGSEYNLPTFMSLYSPTEKGESGPTQPASKPLKSAEEAYEEMMRKAEMMQKQQVQQAQPAVSYGSAYQQVSYRSSEGQNGFEYQYGEEYQYEGGPTRPSQPSYPSTLPKAGAVYEEILQTSQSISRMRRSSSFDLALEQGEKVKGQEEAYQEKHFLNAESAYADLLKQNGGPLTPGTSPTQLSAPVSFATSDSSAGKAIPDVRVTQHFAKEGQDPAKLQSSPAVPSLASKAATTPYTYGKVTSTVTTAAGGPGSTLQSYGSPAPEAPSVASRSYSPVKSTVSYGSQTEDPGRSKASVEISVQTAREKLPATGDSKPPPPKMHPFFKSSSTPLSPTSPTQSPTRAAKATAEFSTQTQSPLLPYEGPTAAAASPATSSPMVAQGTQTPHRAGSPRLARQPSSQDSPFMVITLAADAASQTKPASSSSLTSPTSSPTRTSRQLPAHGYSPAPEQPLGAYVRAQPVKEQAQKTPAVTSAADSITGLYGWGALPAENISLCRISSIPGTSRVEPGPKASGTNAVDLRTALKSAPIIITDQGMDLTSLATEARKYCLTLDHIPSRQSTAIQPLIINLNAQEQPHAIIAAASTAGLAIASPMLLSQSKQPVVYGDPFQSRVDFGQGTGSPVCLAQVKQVEQGVQTAAVRASGVASSKPEPAAAPQTKFARYGVPGQVVKKDMLITQSGGVQNVGSLPQPFPPESGSELYRAVPVELKSQSPLLAMGSKKSQVMMVQMEEAAASPVTKVLKEELPANVLDLTGVKPESQVACCDMVYKFPFGGSCTGAFNPTSKMPEKKAGEVVVPGLKGSVPLYGSREPELPETFPYREQPAPAPALYEEQKFYPAGTFGRLYSSMSDTNLSEIGMSYYPTKGDQPFPSPARDAAVDLSTMKHSYSVGFAEGGYLGQGLQYGSFSASQGSCWATHSPCGGTVRSPISTLTTASRPGGTWPASRSPAWPTTVLPPRVRSAACALPSTPWTSTGAGMPTAPTCCPMAPVLGQGVRGGWQLSSRAPRPLNPAGCTTPPSLRHSRASATWCSTTSLASAWALSGRCSLPLPPCELPTG</sequence>
<dbReference type="GO" id="GO:1904071">
    <property type="term" value="P:presynaptic active zone assembly"/>
    <property type="evidence" value="ECO:0007669"/>
    <property type="project" value="TreeGrafter"/>
</dbReference>
<feature type="compositionally biased region" description="Low complexity" evidence="9">
    <location>
        <begin position="1329"/>
        <end position="1341"/>
    </location>
</feature>
<proteinExistence type="predicted"/>
<comment type="subcellular location">
    <subcellularLocation>
        <location evidence="8">Presynaptic active zone</location>
    </subcellularLocation>
</comment>
<feature type="compositionally biased region" description="Low complexity" evidence="9">
    <location>
        <begin position="150"/>
        <end position="166"/>
    </location>
</feature>
<feature type="region of interest" description="Disordered" evidence="9">
    <location>
        <begin position="1272"/>
        <end position="1365"/>
    </location>
</feature>
<dbReference type="PANTHER" id="PTHR14113:SF1">
    <property type="entry name" value="PROTEIN BASSOON"/>
    <property type="match status" value="1"/>
</dbReference>
<dbReference type="InParanoid" id="A0A2I0LJS0"/>
<feature type="compositionally biased region" description="Basic and acidic residues" evidence="9">
    <location>
        <begin position="325"/>
        <end position="338"/>
    </location>
</feature>
<evidence type="ECO:0000256" key="8">
    <source>
        <dbReference type="ARBA" id="ARBA00034101"/>
    </source>
</evidence>
<feature type="compositionally biased region" description="Basic and acidic residues" evidence="9">
    <location>
        <begin position="612"/>
        <end position="636"/>
    </location>
</feature>
<reference evidence="11 12" key="1">
    <citation type="journal article" date="2013" name="Science">
        <title>Genomic diversity and evolution of the head crest in the rock pigeon.</title>
        <authorList>
            <person name="Shapiro M.D."/>
            <person name="Kronenberg Z."/>
            <person name="Li C."/>
            <person name="Domyan E.T."/>
            <person name="Pan H."/>
            <person name="Campbell M."/>
            <person name="Tan H."/>
            <person name="Huff C.D."/>
            <person name="Hu H."/>
            <person name="Vickrey A.I."/>
            <person name="Nielsen S.C."/>
            <person name="Stringham S.A."/>
            <person name="Hu H."/>
            <person name="Willerslev E."/>
            <person name="Gilbert M.T."/>
            <person name="Yandell M."/>
            <person name="Zhang G."/>
            <person name="Wang J."/>
        </authorList>
    </citation>
    <scope>NUCLEOTIDE SEQUENCE [LARGE SCALE GENOMIC DNA]</scope>
    <source>
        <tissue evidence="11">Blood</tissue>
    </source>
</reference>
<keyword evidence="1" id="KW-0597">Phosphoprotein</keyword>
<gene>
    <name evidence="11" type="primary">BSN</name>
    <name evidence="11" type="ORF">A306_00014472</name>
</gene>
<evidence type="ECO:0000259" key="10">
    <source>
        <dbReference type="Pfam" id="PF05715"/>
    </source>
</evidence>
<feature type="region of interest" description="Disordered" evidence="9">
    <location>
        <begin position="979"/>
        <end position="1001"/>
    </location>
</feature>
<feature type="compositionally biased region" description="Acidic residues" evidence="9">
    <location>
        <begin position="592"/>
        <end position="610"/>
    </location>
</feature>
<evidence type="ECO:0000256" key="2">
    <source>
        <dbReference type="ARBA" id="ARBA00022723"/>
    </source>
</evidence>
<dbReference type="Gene3D" id="3.30.40.10">
    <property type="entry name" value="Zinc/RING finger domain, C3HC4 (zinc finger)"/>
    <property type="match status" value="2"/>
</dbReference>
<evidence type="ECO:0000256" key="4">
    <source>
        <dbReference type="ARBA" id="ARBA00022771"/>
    </source>
</evidence>
<keyword evidence="7" id="KW-0966">Cell projection</keyword>
<keyword evidence="12" id="KW-1185">Reference proteome</keyword>
<feature type="compositionally biased region" description="Basic and acidic residues" evidence="9">
    <location>
        <begin position="652"/>
        <end position="668"/>
    </location>
</feature>
<dbReference type="PANTHER" id="PTHR14113">
    <property type="entry name" value="PICCOLO/BASSOON"/>
    <property type="match status" value="1"/>
</dbReference>
<dbReference type="GO" id="GO:0098982">
    <property type="term" value="C:GABA-ergic synapse"/>
    <property type="evidence" value="ECO:0007669"/>
    <property type="project" value="TreeGrafter"/>
</dbReference>
<dbReference type="SUPFAM" id="SSF57903">
    <property type="entry name" value="FYVE/PHD zinc finger"/>
    <property type="match status" value="2"/>
</dbReference>
<dbReference type="GO" id="GO:0035418">
    <property type="term" value="P:protein localization to synapse"/>
    <property type="evidence" value="ECO:0007669"/>
    <property type="project" value="TreeGrafter"/>
</dbReference>
<keyword evidence="4" id="KW-0863">Zinc-finger</keyword>
<dbReference type="GO" id="GO:0098978">
    <property type="term" value="C:glutamatergic synapse"/>
    <property type="evidence" value="ECO:0007669"/>
    <property type="project" value="TreeGrafter"/>
</dbReference>
<feature type="region of interest" description="Disordered" evidence="9">
    <location>
        <begin position="1212"/>
        <end position="1260"/>
    </location>
</feature>
<feature type="region of interest" description="Disordered" evidence="9">
    <location>
        <begin position="9"/>
        <end position="75"/>
    </location>
</feature>
<feature type="compositionally biased region" description="Basic and acidic residues" evidence="9">
    <location>
        <begin position="424"/>
        <end position="437"/>
    </location>
</feature>
<feature type="compositionally biased region" description="Basic and acidic residues" evidence="9">
    <location>
        <begin position="699"/>
        <end position="711"/>
    </location>
</feature>
<evidence type="ECO:0000313" key="11">
    <source>
        <dbReference type="EMBL" id="PKK17672.1"/>
    </source>
</evidence>
<dbReference type="Proteomes" id="UP000053872">
    <property type="component" value="Unassembled WGS sequence"/>
</dbReference>
<evidence type="ECO:0000256" key="7">
    <source>
        <dbReference type="ARBA" id="ARBA00023273"/>
    </source>
</evidence>
<feature type="compositionally biased region" description="Low complexity" evidence="9">
    <location>
        <begin position="239"/>
        <end position="255"/>
    </location>
</feature>
<feature type="region of interest" description="Disordered" evidence="9">
    <location>
        <begin position="274"/>
        <end position="338"/>
    </location>
</feature>
<protein>
    <submittedName>
        <fullName evidence="11">Bassoon presynaptic cytomatrix protein</fullName>
    </submittedName>
</protein>
<keyword evidence="3" id="KW-0677">Repeat</keyword>
<feature type="domain" description="Zinc finger piccolo-type" evidence="10">
    <location>
        <begin position="83"/>
        <end position="140"/>
    </location>
</feature>
<feature type="compositionally biased region" description="Basic and acidic residues" evidence="9">
    <location>
        <begin position="564"/>
        <end position="580"/>
    </location>
</feature>
<feature type="compositionally biased region" description="Basic and acidic residues" evidence="9">
    <location>
        <begin position="456"/>
        <end position="486"/>
    </location>
</feature>
<dbReference type="STRING" id="8932.A0A2I0LJS0"/>
<feature type="compositionally biased region" description="Polar residues" evidence="9">
    <location>
        <begin position="46"/>
        <end position="71"/>
    </location>
</feature>
<feature type="compositionally biased region" description="Polar residues" evidence="9">
    <location>
        <begin position="1234"/>
        <end position="1252"/>
    </location>
</feature>
<keyword evidence="5" id="KW-0862">Zinc</keyword>
<accession>A0A2I0LJS0</accession>
<feature type="compositionally biased region" description="Low complexity" evidence="9">
    <location>
        <begin position="501"/>
        <end position="518"/>
    </location>
</feature>
<dbReference type="Pfam" id="PF05715">
    <property type="entry name" value="zf-piccolo"/>
    <property type="match status" value="2"/>
</dbReference>
<feature type="region of interest" description="Disordered" evidence="9">
    <location>
        <begin position="144"/>
        <end position="257"/>
    </location>
</feature>
<dbReference type="GO" id="GO:0030424">
    <property type="term" value="C:axon"/>
    <property type="evidence" value="ECO:0007669"/>
    <property type="project" value="TreeGrafter"/>
</dbReference>
<keyword evidence="6" id="KW-0770">Synapse</keyword>
<feature type="region of interest" description="Disordered" evidence="9">
    <location>
        <begin position="404"/>
        <end position="953"/>
    </location>
</feature>
<dbReference type="InterPro" id="IPR013083">
    <property type="entry name" value="Znf_RING/FYVE/PHD"/>
</dbReference>
<feature type="region of interest" description="Disordered" evidence="9">
    <location>
        <begin position="1377"/>
        <end position="1416"/>
    </location>
</feature>
<feature type="compositionally biased region" description="Basic and acidic residues" evidence="9">
    <location>
        <begin position="925"/>
        <end position="940"/>
    </location>
</feature>
<dbReference type="EMBL" id="AKCR02000283">
    <property type="protein sequence ID" value="PKK17672.1"/>
    <property type="molecule type" value="Genomic_DNA"/>
</dbReference>
<dbReference type="FunFam" id="3.30.40.10:FF:000326">
    <property type="entry name" value="Bassoon presynaptic cytomatrix protein"/>
    <property type="match status" value="1"/>
</dbReference>
<keyword evidence="2" id="KW-0479">Metal-binding</keyword>
<evidence type="ECO:0000256" key="3">
    <source>
        <dbReference type="ARBA" id="ARBA00022737"/>
    </source>
</evidence>
<comment type="caution">
    <text evidence="11">The sequence shown here is derived from an EMBL/GenBank/DDBJ whole genome shotgun (WGS) entry which is preliminary data.</text>
</comment>
<evidence type="ECO:0000256" key="6">
    <source>
        <dbReference type="ARBA" id="ARBA00023018"/>
    </source>
</evidence>
<evidence type="ECO:0000256" key="9">
    <source>
        <dbReference type="SAM" id="MobiDB-lite"/>
    </source>
</evidence>
<evidence type="ECO:0000256" key="5">
    <source>
        <dbReference type="ARBA" id="ARBA00022833"/>
    </source>
</evidence>
<feature type="compositionally biased region" description="Low complexity" evidence="9">
    <location>
        <begin position="307"/>
        <end position="324"/>
    </location>
</feature>
<dbReference type="InterPro" id="IPR011011">
    <property type="entry name" value="Znf_FYVE_PHD"/>
</dbReference>
<feature type="compositionally biased region" description="Polar residues" evidence="9">
    <location>
        <begin position="212"/>
        <end position="226"/>
    </location>
</feature>
<feature type="compositionally biased region" description="Acidic residues" evidence="9">
    <location>
        <begin position="857"/>
        <end position="870"/>
    </location>
</feature>
<dbReference type="GO" id="GO:0008270">
    <property type="term" value="F:zinc ion binding"/>
    <property type="evidence" value="ECO:0007669"/>
    <property type="project" value="UniProtKB-KW"/>
</dbReference>
<dbReference type="GO" id="GO:0098882">
    <property type="term" value="F:structural constituent of presynaptic active zone"/>
    <property type="evidence" value="ECO:0007669"/>
    <property type="project" value="TreeGrafter"/>
</dbReference>
<organism evidence="11 12">
    <name type="scientific">Columba livia</name>
    <name type="common">Rock dove</name>
    <dbReference type="NCBI Taxonomy" id="8932"/>
    <lineage>
        <taxon>Eukaryota</taxon>
        <taxon>Metazoa</taxon>
        <taxon>Chordata</taxon>
        <taxon>Craniata</taxon>
        <taxon>Vertebrata</taxon>
        <taxon>Euteleostomi</taxon>
        <taxon>Archelosauria</taxon>
        <taxon>Archosauria</taxon>
        <taxon>Dinosauria</taxon>
        <taxon>Saurischia</taxon>
        <taxon>Theropoda</taxon>
        <taxon>Coelurosauria</taxon>
        <taxon>Aves</taxon>
        <taxon>Neognathae</taxon>
        <taxon>Neoaves</taxon>
        <taxon>Columbimorphae</taxon>
        <taxon>Columbiformes</taxon>
        <taxon>Columbidae</taxon>
        <taxon>Columba</taxon>
    </lineage>
</organism>
<feature type="compositionally biased region" description="Basic and acidic residues" evidence="9">
    <location>
        <begin position="871"/>
        <end position="884"/>
    </location>
</feature>
<dbReference type="InterPro" id="IPR008899">
    <property type="entry name" value="Znf_piccolo"/>
</dbReference>
<evidence type="ECO:0000313" key="12">
    <source>
        <dbReference type="Proteomes" id="UP000053872"/>
    </source>
</evidence>
<name>A0A2I0LJS0_COLLI</name>
<dbReference type="GO" id="GO:0048788">
    <property type="term" value="C:cytoskeleton of presynaptic active zone"/>
    <property type="evidence" value="ECO:0007669"/>
    <property type="project" value="TreeGrafter"/>
</dbReference>
<feature type="compositionally biased region" description="Acidic residues" evidence="9">
    <location>
        <begin position="672"/>
        <end position="685"/>
    </location>
</feature>
<feature type="compositionally biased region" description="Low complexity" evidence="9">
    <location>
        <begin position="1379"/>
        <end position="1405"/>
    </location>
</feature>
<evidence type="ECO:0000256" key="1">
    <source>
        <dbReference type="ARBA" id="ARBA00022553"/>
    </source>
</evidence>
<feature type="compositionally biased region" description="Low complexity" evidence="9">
    <location>
        <begin position="802"/>
        <end position="819"/>
    </location>
</feature>
<dbReference type="InterPro" id="IPR052098">
    <property type="entry name" value="Presynaptic_Scaffold_Bsn/Pclo"/>
</dbReference>
<feature type="compositionally biased region" description="Low complexity" evidence="9">
    <location>
        <begin position="1286"/>
        <end position="1306"/>
    </location>
</feature>